<evidence type="ECO:0000313" key="4">
    <source>
        <dbReference type="Proteomes" id="UP000064967"/>
    </source>
</evidence>
<name>A0A0K1QEY2_9BACT</name>
<proteinExistence type="predicted"/>
<evidence type="ECO:0000256" key="1">
    <source>
        <dbReference type="SAM" id="MobiDB-lite"/>
    </source>
</evidence>
<dbReference type="InterPro" id="IPR012334">
    <property type="entry name" value="Pectin_lyas_fold"/>
</dbReference>
<feature type="compositionally biased region" description="Gly residues" evidence="1">
    <location>
        <begin position="330"/>
        <end position="344"/>
    </location>
</feature>
<feature type="compositionally biased region" description="Low complexity" evidence="1">
    <location>
        <begin position="225"/>
        <end position="252"/>
    </location>
</feature>
<feature type="compositionally biased region" description="Gly residues" evidence="1">
    <location>
        <begin position="253"/>
        <end position="268"/>
    </location>
</feature>
<feature type="signal peptide" evidence="2">
    <location>
        <begin position="1"/>
        <end position="21"/>
    </location>
</feature>
<keyword evidence="4" id="KW-1185">Reference proteome</keyword>
<sequence length="494" mass="45615">MSVARTLSAFFAFAFAVAAVACSPFSGGTCEDNESCAGADAGTAGAEGDAGNSIVVPVNCDLAKSIGDSPACVSDEVGIFVSPSGSDDASGRKATPLKTIAAAVELAASRKLPRVYVCEGTYDVPLEVKSAVSILGGLTCNWEPVPKARPRITPPVGPALRVVKVASPIAFEDLDVTAGAAANAPGASAITAFVSESTAVAFRRVNLKAGAASAGPKGEARSNYSAAATEGGSTSSGTPGAGPTCSCIDGTSSRGGMGSSGPGPGIGSGSSQPQVGISNAGSYSTGSCTPGGVGANGNAAPERIAQSAGVLGALGWDSSSIAPNANSGNGSPGQGGGGGGGHTDRNVGGGGGGCGGCGGAGGAPGTNGGSSFALLSFNSGVTIEAGSLVTSEAGAGGAGGDGQNGQSGASFGYGACNGGYGGSGAGGNGGGGGAGGHSVPIGFVGTEPTVTGATLTPGSAGAGGAGGLRGAGPGNAGSSGAPGPSGKSQGTLGL</sequence>
<dbReference type="Proteomes" id="UP000064967">
    <property type="component" value="Chromosome"/>
</dbReference>
<evidence type="ECO:0000313" key="3">
    <source>
        <dbReference type="EMBL" id="AKV04324.1"/>
    </source>
</evidence>
<organism evidence="3 4">
    <name type="scientific">Labilithrix luteola</name>
    <dbReference type="NCBI Taxonomy" id="1391654"/>
    <lineage>
        <taxon>Bacteria</taxon>
        <taxon>Pseudomonadati</taxon>
        <taxon>Myxococcota</taxon>
        <taxon>Polyangia</taxon>
        <taxon>Polyangiales</taxon>
        <taxon>Labilitrichaceae</taxon>
        <taxon>Labilithrix</taxon>
    </lineage>
</organism>
<dbReference type="PROSITE" id="PS51257">
    <property type="entry name" value="PROKAR_LIPOPROTEIN"/>
    <property type="match status" value="1"/>
</dbReference>
<feature type="chain" id="PRO_5005467104" evidence="2">
    <location>
        <begin position="22"/>
        <end position="494"/>
    </location>
</feature>
<protein>
    <submittedName>
        <fullName evidence="3">Phage protein</fullName>
    </submittedName>
</protein>
<gene>
    <name evidence="3" type="ORF">AKJ09_10987</name>
</gene>
<accession>A0A0K1QEY2</accession>
<evidence type="ECO:0000256" key="2">
    <source>
        <dbReference type="SAM" id="SignalP"/>
    </source>
</evidence>
<dbReference type="AlphaFoldDB" id="A0A0K1QEY2"/>
<feature type="compositionally biased region" description="Gly residues" evidence="1">
    <location>
        <begin position="460"/>
        <end position="477"/>
    </location>
</feature>
<feature type="region of interest" description="Disordered" evidence="1">
    <location>
        <begin position="443"/>
        <end position="494"/>
    </location>
</feature>
<dbReference type="Gene3D" id="2.160.20.10">
    <property type="entry name" value="Single-stranded right-handed beta-helix, Pectin lyase-like"/>
    <property type="match status" value="1"/>
</dbReference>
<dbReference type="RefSeq" id="WP_146654959.1">
    <property type="nucleotide sequence ID" value="NZ_CP012333.1"/>
</dbReference>
<dbReference type="STRING" id="1391654.AKJ09_10987"/>
<keyword evidence="2" id="KW-0732">Signal</keyword>
<dbReference type="KEGG" id="llu:AKJ09_10987"/>
<feature type="region of interest" description="Disordered" evidence="1">
    <location>
        <begin position="321"/>
        <end position="344"/>
    </location>
</feature>
<reference evidence="3 4" key="1">
    <citation type="submission" date="2015-08" db="EMBL/GenBank/DDBJ databases">
        <authorList>
            <person name="Babu N.S."/>
            <person name="Beckwith C.J."/>
            <person name="Beseler K.G."/>
            <person name="Brison A."/>
            <person name="Carone J.V."/>
            <person name="Caskin T.P."/>
            <person name="Diamond M."/>
            <person name="Durham M.E."/>
            <person name="Foxe J.M."/>
            <person name="Go M."/>
            <person name="Henderson B.A."/>
            <person name="Jones I.B."/>
            <person name="McGettigan J.A."/>
            <person name="Micheletti S.J."/>
            <person name="Nasrallah M.E."/>
            <person name="Ortiz D."/>
            <person name="Piller C.R."/>
            <person name="Privatt S.R."/>
            <person name="Schneider S.L."/>
            <person name="Sharp S."/>
            <person name="Smith T.C."/>
            <person name="Stanton J.D."/>
            <person name="Ullery H.E."/>
            <person name="Wilson R.J."/>
            <person name="Serrano M.G."/>
            <person name="Buck G."/>
            <person name="Lee V."/>
            <person name="Wang Y."/>
            <person name="Carvalho R."/>
            <person name="Voegtly L."/>
            <person name="Shi R."/>
            <person name="Duckworth R."/>
            <person name="Johnson A."/>
            <person name="Loviza R."/>
            <person name="Walstead R."/>
            <person name="Shah Z."/>
            <person name="Kiflezghi M."/>
            <person name="Wade K."/>
            <person name="Ball S.L."/>
            <person name="Bradley K.W."/>
            <person name="Asai D.J."/>
            <person name="Bowman C.A."/>
            <person name="Russell D.A."/>
            <person name="Pope W.H."/>
            <person name="Jacobs-Sera D."/>
            <person name="Hendrix R.W."/>
            <person name="Hatfull G.F."/>
        </authorList>
    </citation>
    <scope>NUCLEOTIDE SEQUENCE [LARGE SCALE GENOMIC DNA]</scope>
    <source>
        <strain evidence="3 4">DSM 27648</strain>
    </source>
</reference>
<feature type="compositionally biased region" description="Low complexity" evidence="1">
    <location>
        <begin position="269"/>
        <end position="278"/>
    </location>
</feature>
<feature type="region of interest" description="Disordered" evidence="1">
    <location>
        <begin position="212"/>
        <end position="283"/>
    </location>
</feature>
<dbReference type="OrthoDB" id="340418at2"/>
<dbReference type="EMBL" id="CP012333">
    <property type="protein sequence ID" value="AKV04324.1"/>
    <property type="molecule type" value="Genomic_DNA"/>
</dbReference>